<proteinExistence type="predicted"/>
<dbReference type="KEGG" id="tva:5465976"/>
<dbReference type="AlphaFoldDB" id="A2DGQ2"/>
<name>A2DGQ2_TRIV3</name>
<sequence length="130" mass="14845">MISAAIGFNENQQKSIVDLLKNHQTNPDKSKRKEENERIIKEAIELGKLSKSQERFNIAMLNASDDQNDIDNFLAHEVSDSILTEKGFYPQDFCDIRKFMNSSLNMIPSQMVQIDSSGMNLKGHLLKKRS</sequence>
<dbReference type="VEuPathDB" id="TrichDB:TVAGG3_0997540"/>
<accession>A2DGQ2</accession>
<keyword evidence="2" id="KW-1185">Reference proteome</keyword>
<protein>
    <submittedName>
        <fullName evidence="1">Uncharacterized protein</fullName>
    </submittedName>
</protein>
<organism evidence="1 2">
    <name type="scientific">Trichomonas vaginalis (strain ATCC PRA-98 / G3)</name>
    <dbReference type="NCBI Taxonomy" id="412133"/>
    <lineage>
        <taxon>Eukaryota</taxon>
        <taxon>Metamonada</taxon>
        <taxon>Parabasalia</taxon>
        <taxon>Trichomonadida</taxon>
        <taxon>Trichomonadidae</taxon>
        <taxon>Trichomonas</taxon>
    </lineage>
</organism>
<dbReference type="RefSeq" id="XP_001581425.1">
    <property type="nucleotide sequence ID" value="XM_001581375.1"/>
</dbReference>
<reference evidence="1" key="1">
    <citation type="submission" date="2006-10" db="EMBL/GenBank/DDBJ databases">
        <authorList>
            <person name="Amadeo P."/>
            <person name="Zhao Q."/>
            <person name="Wortman J."/>
            <person name="Fraser-Liggett C."/>
            <person name="Carlton J."/>
        </authorList>
    </citation>
    <scope>NUCLEOTIDE SEQUENCE</scope>
    <source>
        <strain evidence="1">G3</strain>
    </source>
</reference>
<dbReference type="InParanoid" id="A2DGQ2"/>
<evidence type="ECO:0000313" key="2">
    <source>
        <dbReference type="Proteomes" id="UP000001542"/>
    </source>
</evidence>
<dbReference type="EMBL" id="DS113198">
    <property type="protein sequence ID" value="EAY20439.1"/>
    <property type="molecule type" value="Genomic_DNA"/>
</dbReference>
<gene>
    <name evidence="1" type="ORF">TVAG_110510</name>
</gene>
<dbReference type="VEuPathDB" id="TrichDB:TVAG_110510"/>
<reference evidence="1" key="2">
    <citation type="journal article" date="2007" name="Science">
        <title>Draft genome sequence of the sexually transmitted pathogen Trichomonas vaginalis.</title>
        <authorList>
            <person name="Carlton J.M."/>
            <person name="Hirt R.P."/>
            <person name="Silva J.C."/>
            <person name="Delcher A.L."/>
            <person name="Schatz M."/>
            <person name="Zhao Q."/>
            <person name="Wortman J.R."/>
            <person name="Bidwell S.L."/>
            <person name="Alsmark U.C.M."/>
            <person name="Besteiro S."/>
            <person name="Sicheritz-Ponten T."/>
            <person name="Noel C.J."/>
            <person name="Dacks J.B."/>
            <person name="Foster P.G."/>
            <person name="Simillion C."/>
            <person name="Van de Peer Y."/>
            <person name="Miranda-Saavedra D."/>
            <person name="Barton G.J."/>
            <person name="Westrop G.D."/>
            <person name="Mueller S."/>
            <person name="Dessi D."/>
            <person name="Fiori P.L."/>
            <person name="Ren Q."/>
            <person name="Paulsen I."/>
            <person name="Zhang H."/>
            <person name="Bastida-Corcuera F.D."/>
            <person name="Simoes-Barbosa A."/>
            <person name="Brown M.T."/>
            <person name="Hayes R.D."/>
            <person name="Mukherjee M."/>
            <person name="Okumura C.Y."/>
            <person name="Schneider R."/>
            <person name="Smith A.J."/>
            <person name="Vanacova S."/>
            <person name="Villalvazo M."/>
            <person name="Haas B.J."/>
            <person name="Pertea M."/>
            <person name="Feldblyum T.V."/>
            <person name="Utterback T.R."/>
            <person name="Shu C.L."/>
            <person name="Osoegawa K."/>
            <person name="de Jong P.J."/>
            <person name="Hrdy I."/>
            <person name="Horvathova L."/>
            <person name="Zubacova Z."/>
            <person name="Dolezal P."/>
            <person name="Malik S.B."/>
            <person name="Logsdon J.M. Jr."/>
            <person name="Henze K."/>
            <person name="Gupta A."/>
            <person name="Wang C.C."/>
            <person name="Dunne R.L."/>
            <person name="Upcroft J.A."/>
            <person name="Upcroft P."/>
            <person name="White O."/>
            <person name="Salzberg S.L."/>
            <person name="Tang P."/>
            <person name="Chiu C.-H."/>
            <person name="Lee Y.-S."/>
            <person name="Embley T.M."/>
            <person name="Coombs G.H."/>
            <person name="Mottram J.C."/>
            <person name="Tachezy J."/>
            <person name="Fraser-Liggett C.M."/>
            <person name="Johnson P.J."/>
        </authorList>
    </citation>
    <scope>NUCLEOTIDE SEQUENCE [LARGE SCALE GENOMIC DNA]</scope>
    <source>
        <strain evidence="1">G3</strain>
    </source>
</reference>
<evidence type="ECO:0000313" key="1">
    <source>
        <dbReference type="EMBL" id="EAY20439.1"/>
    </source>
</evidence>
<dbReference type="Proteomes" id="UP000001542">
    <property type="component" value="Unassembled WGS sequence"/>
</dbReference>